<evidence type="ECO:0000313" key="2">
    <source>
        <dbReference type="Proteomes" id="UP000683925"/>
    </source>
</evidence>
<comment type="caution">
    <text evidence="1">The sequence shown here is derived from an EMBL/GenBank/DDBJ whole genome shotgun (WGS) entry which is preliminary data.</text>
</comment>
<name>A0A8S1WD95_PAROT</name>
<proteinExistence type="predicted"/>
<gene>
    <name evidence="1" type="ORF">POCTA_138.1.T0890043</name>
</gene>
<organism evidence="1 2">
    <name type="scientific">Paramecium octaurelia</name>
    <dbReference type="NCBI Taxonomy" id="43137"/>
    <lineage>
        <taxon>Eukaryota</taxon>
        <taxon>Sar</taxon>
        <taxon>Alveolata</taxon>
        <taxon>Ciliophora</taxon>
        <taxon>Intramacronucleata</taxon>
        <taxon>Oligohymenophorea</taxon>
        <taxon>Peniculida</taxon>
        <taxon>Parameciidae</taxon>
        <taxon>Paramecium</taxon>
    </lineage>
</organism>
<accession>A0A8S1WD95</accession>
<evidence type="ECO:0000313" key="1">
    <source>
        <dbReference type="EMBL" id="CAD8186971.1"/>
    </source>
</evidence>
<dbReference type="EMBL" id="CAJJDP010000088">
    <property type="protein sequence ID" value="CAD8186971.1"/>
    <property type="molecule type" value="Genomic_DNA"/>
</dbReference>
<reference evidence="1" key="1">
    <citation type="submission" date="2021-01" db="EMBL/GenBank/DDBJ databases">
        <authorList>
            <consortium name="Genoscope - CEA"/>
            <person name="William W."/>
        </authorList>
    </citation>
    <scope>NUCLEOTIDE SEQUENCE</scope>
</reference>
<sequence>MSTLEPDVKLNIKNTKGQYGQRNPQLKRVIWYMTRTINSEINNQNQESGQDLNIGLSHSLNQLSILYTIYLLRYKAIQLWQNGIQGNLKANEYERSFQLVYQMILHQISKQFYLLVQSMKNYYLRVNF</sequence>
<dbReference type="Proteomes" id="UP000683925">
    <property type="component" value="Unassembled WGS sequence"/>
</dbReference>
<dbReference type="AlphaFoldDB" id="A0A8S1WD95"/>
<keyword evidence="2" id="KW-1185">Reference proteome</keyword>
<protein>
    <submittedName>
        <fullName evidence="1">Uncharacterized protein</fullName>
    </submittedName>
</protein>